<dbReference type="OrthoDB" id="5581259at2759"/>
<evidence type="ECO:0000313" key="8">
    <source>
        <dbReference type="EMBL" id="OQV16680.1"/>
    </source>
</evidence>
<dbReference type="GO" id="GO:0061024">
    <property type="term" value="P:membrane organization"/>
    <property type="evidence" value="ECO:0007669"/>
    <property type="project" value="TreeGrafter"/>
</dbReference>
<dbReference type="InterPro" id="IPR005344">
    <property type="entry name" value="TMEM33/Pom33"/>
</dbReference>
<comment type="similarity">
    <text evidence="2">Belongs to the PER33/POM33 family.</text>
</comment>
<keyword evidence="3 7" id="KW-0812">Transmembrane</keyword>
<evidence type="ECO:0000256" key="5">
    <source>
        <dbReference type="ARBA" id="ARBA00023136"/>
    </source>
</evidence>
<evidence type="ECO:0000256" key="1">
    <source>
        <dbReference type="ARBA" id="ARBA00004141"/>
    </source>
</evidence>
<evidence type="ECO:0000256" key="3">
    <source>
        <dbReference type="ARBA" id="ARBA00022692"/>
    </source>
</evidence>
<evidence type="ECO:0000256" key="2">
    <source>
        <dbReference type="ARBA" id="ARBA00007322"/>
    </source>
</evidence>
<dbReference type="GO" id="GO:0005783">
    <property type="term" value="C:endoplasmic reticulum"/>
    <property type="evidence" value="ECO:0007669"/>
    <property type="project" value="TreeGrafter"/>
</dbReference>
<organism evidence="8 9">
    <name type="scientific">Hypsibius exemplaris</name>
    <name type="common">Freshwater tardigrade</name>
    <dbReference type="NCBI Taxonomy" id="2072580"/>
    <lineage>
        <taxon>Eukaryota</taxon>
        <taxon>Metazoa</taxon>
        <taxon>Ecdysozoa</taxon>
        <taxon>Tardigrada</taxon>
        <taxon>Eutardigrada</taxon>
        <taxon>Parachela</taxon>
        <taxon>Hypsibioidea</taxon>
        <taxon>Hypsibiidae</taxon>
        <taxon>Hypsibius</taxon>
    </lineage>
</organism>
<evidence type="ECO:0000256" key="4">
    <source>
        <dbReference type="ARBA" id="ARBA00022989"/>
    </source>
</evidence>
<dbReference type="InterPro" id="IPR051645">
    <property type="entry name" value="PER33/POM33_regulator"/>
</dbReference>
<dbReference type="PANTHER" id="PTHR12703:SF4">
    <property type="entry name" value="TRANSMEMBRANE PROTEIN 33"/>
    <property type="match status" value="1"/>
</dbReference>
<reference evidence="9" key="1">
    <citation type="submission" date="2017-01" db="EMBL/GenBank/DDBJ databases">
        <title>Comparative genomics of anhydrobiosis in the tardigrade Hypsibius dujardini.</title>
        <authorList>
            <person name="Yoshida Y."/>
            <person name="Koutsovoulos G."/>
            <person name="Laetsch D."/>
            <person name="Stevens L."/>
            <person name="Kumar S."/>
            <person name="Horikawa D."/>
            <person name="Ishino K."/>
            <person name="Komine S."/>
            <person name="Tomita M."/>
            <person name="Blaxter M."/>
            <person name="Arakawa K."/>
        </authorList>
    </citation>
    <scope>NUCLEOTIDE SEQUENCE [LARGE SCALE GENOMIC DNA]</scope>
    <source>
        <strain evidence="9">Z151</strain>
    </source>
</reference>
<feature type="region of interest" description="Disordered" evidence="6">
    <location>
        <begin position="1"/>
        <end position="33"/>
    </location>
</feature>
<dbReference type="EMBL" id="MTYJ01000071">
    <property type="protein sequence ID" value="OQV16680.1"/>
    <property type="molecule type" value="Genomic_DNA"/>
</dbReference>
<dbReference type="Proteomes" id="UP000192578">
    <property type="component" value="Unassembled WGS sequence"/>
</dbReference>
<keyword evidence="4 7" id="KW-1133">Transmembrane helix</keyword>
<dbReference type="PANTHER" id="PTHR12703">
    <property type="entry name" value="TRANSMEMBRANE PROTEIN 33"/>
    <property type="match status" value="1"/>
</dbReference>
<feature type="compositionally biased region" description="Polar residues" evidence="6">
    <location>
        <begin position="14"/>
        <end position="25"/>
    </location>
</feature>
<dbReference type="Pfam" id="PF03661">
    <property type="entry name" value="TMEM33_Pom33"/>
    <property type="match status" value="1"/>
</dbReference>
<name>A0A1W0WN85_HYPEX</name>
<sequence>MADEAAEDAPPTSPRNNSSQASTDAPPTAGRQAGMAGLLSDKRTDLLMNVTRLFVLIFTLGYLTGLGGNAAFHKALMAMAASSALRLYQRTREPGSRGGGGSYAQTFAALLNEDSCHHLLYCILFLIGSPVTFVLLPICVFAFLHSMSFFVKLSNEMNMGTALFRPIGRLLEAEQQRLLMTAAVGEIMMMLVSVFMVVTGKIMLVAPFMYYRFLQLRYRSRRNPYCRLVFTQLRIGAERIALQAPPVVGNVITKAVAFISRLAPAVQA</sequence>
<evidence type="ECO:0000313" key="9">
    <source>
        <dbReference type="Proteomes" id="UP000192578"/>
    </source>
</evidence>
<dbReference type="GO" id="GO:0016020">
    <property type="term" value="C:membrane"/>
    <property type="evidence" value="ECO:0007669"/>
    <property type="project" value="UniProtKB-SubCell"/>
</dbReference>
<feature type="transmembrane region" description="Helical" evidence="7">
    <location>
        <begin position="187"/>
        <end position="211"/>
    </location>
</feature>
<accession>A0A1W0WN85</accession>
<comment type="subcellular location">
    <subcellularLocation>
        <location evidence="1">Membrane</location>
        <topology evidence="1">Multi-pass membrane protein</topology>
    </subcellularLocation>
</comment>
<evidence type="ECO:0000256" key="6">
    <source>
        <dbReference type="SAM" id="MobiDB-lite"/>
    </source>
</evidence>
<evidence type="ECO:0000256" key="7">
    <source>
        <dbReference type="SAM" id="Phobius"/>
    </source>
</evidence>
<protein>
    <submittedName>
        <fullName evidence="8">Transmembrane protein 33</fullName>
    </submittedName>
</protein>
<proteinExistence type="inferred from homology"/>
<comment type="caution">
    <text evidence="8">The sequence shown here is derived from an EMBL/GenBank/DDBJ whole genome shotgun (WGS) entry which is preliminary data.</text>
</comment>
<feature type="transmembrane region" description="Helical" evidence="7">
    <location>
        <begin position="46"/>
        <end position="65"/>
    </location>
</feature>
<keyword evidence="5 7" id="KW-0472">Membrane</keyword>
<gene>
    <name evidence="8" type="ORF">BV898_09191</name>
</gene>
<dbReference type="GO" id="GO:0071786">
    <property type="term" value="P:endoplasmic reticulum tubular network organization"/>
    <property type="evidence" value="ECO:0007669"/>
    <property type="project" value="TreeGrafter"/>
</dbReference>
<dbReference type="AlphaFoldDB" id="A0A1W0WN85"/>
<keyword evidence="9" id="KW-1185">Reference proteome</keyword>
<feature type="transmembrane region" description="Helical" evidence="7">
    <location>
        <begin position="119"/>
        <end position="144"/>
    </location>
</feature>